<dbReference type="EMBL" id="BAABBM010000001">
    <property type="protein sequence ID" value="GAA3905552.1"/>
    <property type="molecule type" value="Genomic_DNA"/>
</dbReference>
<proteinExistence type="predicted"/>
<evidence type="ECO:0000313" key="1">
    <source>
        <dbReference type="EMBL" id="GAA3905552.1"/>
    </source>
</evidence>
<evidence type="ECO:0000313" key="2">
    <source>
        <dbReference type="Proteomes" id="UP001500827"/>
    </source>
</evidence>
<name>A0ABP7LQW6_9SPHN</name>
<organism evidence="1 2">
    <name type="scientific">Sphingomonas limnosediminicola</name>
    <dbReference type="NCBI Taxonomy" id="940133"/>
    <lineage>
        <taxon>Bacteria</taxon>
        <taxon>Pseudomonadati</taxon>
        <taxon>Pseudomonadota</taxon>
        <taxon>Alphaproteobacteria</taxon>
        <taxon>Sphingomonadales</taxon>
        <taxon>Sphingomonadaceae</taxon>
        <taxon>Sphingomonas</taxon>
    </lineage>
</organism>
<dbReference type="RefSeq" id="WP_344700048.1">
    <property type="nucleotide sequence ID" value="NZ_BAABBM010000001.1"/>
</dbReference>
<reference evidence="2" key="1">
    <citation type="journal article" date="2019" name="Int. J. Syst. Evol. Microbiol.">
        <title>The Global Catalogue of Microorganisms (GCM) 10K type strain sequencing project: providing services to taxonomists for standard genome sequencing and annotation.</title>
        <authorList>
            <consortium name="The Broad Institute Genomics Platform"/>
            <consortium name="The Broad Institute Genome Sequencing Center for Infectious Disease"/>
            <person name="Wu L."/>
            <person name="Ma J."/>
        </authorList>
    </citation>
    <scope>NUCLEOTIDE SEQUENCE [LARGE SCALE GENOMIC DNA]</scope>
    <source>
        <strain evidence="2">JCM 17543</strain>
    </source>
</reference>
<sequence length="139" mass="15382">MARETGPFLQPFYPSAAKSEEFERSKFILAISTAAVGLSASPALAEKRYSDVMVCDKVKDGVCTTYKRLTRGAAARAQWQVGHVFGPTYTYTDVSSIPPTVVTQYGIKSDGHYVYSNGYLYEIDPTTYAVTRVIYTQPQ</sequence>
<comment type="caution">
    <text evidence="1">The sequence shown here is derived from an EMBL/GenBank/DDBJ whole genome shotgun (WGS) entry which is preliminary data.</text>
</comment>
<keyword evidence="2" id="KW-1185">Reference proteome</keyword>
<gene>
    <name evidence="1" type="ORF">GCM10022276_25130</name>
</gene>
<accession>A0ABP7LQW6</accession>
<evidence type="ECO:0008006" key="3">
    <source>
        <dbReference type="Google" id="ProtNLM"/>
    </source>
</evidence>
<dbReference type="Proteomes" id="UP001500827">
    <property type="component" value="Unassembled WGS sequence"/>
</dbReference>
<protein>
    <recommendedName>
        <fullName evidence="3">DUF1236 domain-containing protein</fullName>
    </recommendedName>
</protein>